<keyword evidence="2" id="KW-1277">Toxin-antitoxin system</keyword>
<evidence type="ECO:0000256" key="2">
    <source>
        <dbReference type="ARBA" id="ARBA00022649"/>
    </source>
</evidence>
<dbReference type="InterPro" id="IPR003477">
    <property type="entry name" value="PemK-like"/>
</dbReference>
<reference evidence="3 4" key="1">
    <citation type="submission" date="2023-08" db="EMBL/GenBank/DDBJ databases">
        <title>Phytohabitans sansha sp. nov., isolated from marine sediment.</title>
        <authorList>
            <person name="Zhao Y."/>
            <person name="Yi K."/>
        </authorList>
    </citation>
    <scope>NUCLEOTIDE SEQUENCE [LARGE SCALE GENOMIC DNA]</scope>
    <source>
        <strain evidence="3 4">ZYX-F-186</strain>
    </source>
</reference>
<accession>A0ABU0ZIB9</accession>
<name>A0ABU0ZIB9_9ACTN</name>
<evidence type="ECO:0000313" key="3">
    <source>
        <dbReference type="EMBL" id="MDQ7906276.1"/>
    </source>
</evidence>
<dbReference type="Gene3D" id="2.30.30.110">
    <property type="match status" value="1"/>
</dbReference>
<comment type="similarity">
    <text evidence="1">Belongs to the PemK/MazF family.</text>
</comment>
<dbReference type="Proteomes" id="UP001230908">
    <property type="component" value="Unassembled WGS sequence"/>
</dbReference>
<dbReference type="PANTHER" id="PTHR33988">
    <property type="entry name" value="ENDORIBONUCLEASE MAZF-RELATED"/>
    <property type="match status" value="1"/>
</dbReference>
<dbReference type="Pfam" id="PF02452">
    <property type="entry name" value="PemK_toxin"/>
    <property type="match status" value="1"/>
</dbReference>
<evidence type="ECO:0000313" key="4">
    <source>
        <dbReference type="Proteomes" id="UP001230908"/>
    </source>
</evidence>
<dbReference type="PANTHER" id="PTHR33988:SF2">
    <property type="entry name" value="ENDORIBONUCLEASE MAZF"/>
    <property type="match status" value="1"/>
</dbReference>
<dbReference type="InterPro" id="IPR011067">
    <property type="entry name" value="Plasmid_toxin/cell-grow_inhib"/>
</dbReference>
<comment type="caution">
    <text evidence="3">The sequence shown here is derived from an EMBL/GenBank/DDBJ whole genome shotgun (WGS) entry which is preliminary data.</text>
</comment>
<dbReference type="SUPFAM" id="SSF50118">
    <property type="entry name" value="Cell growth inhibitor/plasmid maintenance toxic component"/>
    <property type="match status" value="1"/>
</dbReference>
<dbReference type="RefSeq" id="WP_308713548.1">
    <property type="nucleotide sequence ID" value="NZ_JAVHUY010000015.1"/>
</dbReference>
<protein>
    <submittedName>
        <fullName evidence="3">Type II toxin-antitoxin system PemK/MazF family toxin</fullName>
    </submittedName>
</protein>
<gene>
    <name evidence="3" type="ORF">RB614_17320</name>
</gene>
<proteinExistence type="inferred from homology"/>
<organism evidence="3 4">
    <name type="scientific">Phytohabitans maris</name>
    <dbReference type="NCBI Taxonomy" id="3071409"/>
    <lineage>
        <taxon>Bacteria</taxon>
        <taxon>Bacillati</taxon>
        <taxon>Actinomycetota</taxon>
        <taxon>Actinomycetes</taxon>
        <taxon>Micromonosporales</taxon>
        <taxon>Micromonosporaceae</taxon>
    </lineage>
</organism>
<sequence>MTARRQLAPMRGEVWACAVPQAGPHPVVVLTVNRIAEPLSAVTVALVTGSAGPNTTHVRIGPEAGVTKYDESYVNCANVHTIDKPRLRRRLGRLAIAEMRSVESRIREILGL</sequence>
<dbReference type="EMBL" id="JAVHUY010000015">
    <property type="protein sequence ID" value="MDQ7906276.1"/>
    <property type="molecule type" value="Genomic_DNA"/>
</dbReference>
<keyword evidence="4" id="KW-1185">Reference proteome</keyword>
<evidence type="ECO:0000256" key="1">
    <source>
        <dbReference type="ARBA" id="ARBA00007521"/>
    </source>
</evidence>